<dbReference type="InterPro" id="IPR033749">
    <property type="entry name" value="Polyprenyl_synt_CS"/>
</dbReference>
<name>A0A7J7IJS0_9RHOD</name>
<organism evidence="8 9">
    <name type="scientific">Cyanidiococcus yangmingshanensis</name>
    <dbReference type="NCBI Taxonomy" id="2690220"/>
    <lineage>
        <taxon>Eukaryota</taxon>
        <taxon>Rhodophyta</taxon>
        <taxon>Bangiophyceae</taxon>
        <taxon>Cyanidiales</taxon>
        <taxon>Cyanidiaceae</taxon>
        <taxon>Cyanidiococcus</taxon>
    </lineage>
</organism>
<evidence type="ECO:0000256" key="7">
    <source>
        <dbReference type="RuleBase" id="RU004466"/>
    </source>
</evidence>
<gene>
    <name evidence="8" type="ORF">F1559_003979</name>
</gene>
<keyword evidence="9" id="KW-1185">Reference proteome</keyword>
<keyword evidence="5" id="KW-0460">Magnesium</keyword>
<accession>A0A7J7IJS0</accession>
<dbReference type="Pfam" id="PF00348">
    <property type="entry name" value="polyprenyl_synt"/>
    <property type="match status" value="1"/>
</dbReference>
<dbReference type="AlphaFoldDB" id="A0A7J7IJS0"/>
<keyword evidence="4" id="KW-0479">Metal-binding</keyword>
<keyword evidence="6" id="KW-0414">Isoprene biosynthesis</keyword>
<dbReference type="PANTHER" id="PTHR43281:SF1">
    <property type="entry name" value="FARNESYL DIPHOSPHATE SYNTHASE"/>
    <property type="match status" value="1"/>
</dbReference>
<dbReference type="OrthoDB" id="6921389at2759"/>
<reference evidence="8 9" key="1">
    <citation type="journal article" date="2020" name="J. Phycol.">
        <title>Comparative genome analysis reveals Cyanidiococcus gen. nov., a new extremophilic red algal genus sister to Cyanidioschyzon (Cyanidioschyzonaceae, Rhodophyta).</title>
        <authorList>
            <person name="Liu S.-L."/>
            <person name="Chiang Y.-R."/>
            <person name="Yoon H.S."/>
            <person name="Fu H.-Y."/>
        </authorList>
    </citation>
    <scope>NUCLEOTIDE SEQUENCE [LARGE SCALE GENOMIC DNA]</scope>
    <source>
        <strain evidence="8 9">THAL066</strain>
    </source>
</reference>
<dbReference type="InterPro" id="IPR000092">
    <property type="entry name" value="Polyprenyl_synt"/>
</dbReference>
<evidence type="ECO:0000256" key="3">
    <source>
        <dbReference type="ARBA" id="ARBA00022679"/>
    </source>
</evidence>
<proteinExistence type="inferred from homology"/>
<dbReference type="PANTHER" id="PTHR43281">
    <property type="entry name" value="FARNESYL DIPHOSPHATE SYNTHASE"/>
    <property type="match status" value="1"/>
</dbReference>
<dbReference type="Gene3D" id="1.10.600.10">
    <property type="entry name" value="Farnesyl Diphosphate Synthase"/>
    <property type="match status" value="1"/>
</dbReference>
<evidence type="ECO:0000313" key="9">
    <source>
        <dbReference type="Proteomes" id="UP000530660"/>
    </source>
</evidence>
<keyword evidence="3 7" id="KW-0808">Transferase</keyword>
<dbReference type="PROSITE" id="PS00723">
    <property type="entry name" value="POLYPRENYL_SYNTHASE_1"/>
    <property type="match status" value="1"/>
</dbReference>
<comment type="cofactor">
    <cofactor evidence="1">
        <name>Mg(2+)</name>
        <dbReference type="ChEBI" id="CHEBI:18420"/>
    </cofactor>
</comment>
<evidence type="ECO:0000256" key="6">
    <source>
        <dbReference type="ARBA" id="ARBA00023229"/>
    </source>
</evidence>
<comment type="caution">
    <text evidence="8">The sequence shown here is derived from an EMBL/GenBank/DDBJ whole genome shotgun (WGS) entry which is preliminary data.</text>
</comment>
<sequence length="323" mass="34412">MRATFPSEMFLSSEDAAFISSGPLSAGVAVFSRGGAAVGEPRSESACHCSWVTERRRWHGTWRSARKQSEKCSLYALDTATAGSWAELRPSASKTYAGEARKFLAAKRASIDAALSEAVVASSAMNARLADAMRYSLLAGGKRVRPALVLAACDMFGGVDEQAMPTAVAAEMVHTMSLIHDDLPAMDNDDFRRGRPTNHKVYGEDVAILAGDALLSEAFAHIAEKTPTSIVPPIRTLEVIRRLGNCVGLHGLAAGQALDLEAEGKPVDEISLRTLETIHLYKTAALLRFCVTAGAILAGAATDDLNRVESFANKIGPRIPSRG</sequence>
<evidence type="ECO:0000256" key="2">
    <source>
        <dbReference type="ARBA" id="ARBA00006706"/>
    </source>
</evidence>
<protein>
    <recommendedName>
        <fullName evidence="10">Geranylgeranyl pyrophosphate synthetase</fullName>
    </recommendedName>
</protein>
<evidence type="ECO:0000256" key="5">
    <source>
        <dbReference type="ARBA" id="ARBA00022842"/>
    </source>
</evidence>
<evidence type="ECO:0000313" key="8">
    <source>
        <dbReference type="EMBL" id="KAF6002541.1"/>
    </source>
</evidence>
<dbReference type="GO" id="GO:0046872">
    <property type="term" value="F:metal ion binding"/>
    <property type="evidence" value="ECO:0007669"/>
    <property type="project" value="UniProtKB-KW"/>
</dbReference>
<dbReference type="GO" id="GO:0008299">
    <property type="term" value="P:isoprenoid biosynthetic process"/>
    <property type="evidence" value="ECO:0007669"/>
    <property type="project" value="UniProtKB-KW"/>
</dbReference>
<dbReference type="GO" id="GO:0004659">
    <property type="term" value="F:prenyltransferase activity"/>
    <property type="evidence" value="ECO:0007669"/>
    <property type="project" value="InterPro"/>
</dbReference>
<evidence type="ECO:0008006" key="10">
    <source>
        <dbReference type="Google" id="ProtNLM"/>
    </source>
</evidence>
<evidence type="ECO:0000256" key="1">
    <source>
        <dbReference type="ARBA" id="ARBA00001946"/>
    </source>
</evidence>
<dbReference type="EMBL" id="VWRR01000010">
    <property type="protein sequence ID" value="KAF6002541.1"/>
    <property type="molecule type" value="Genomic_DNA"/>
</dbReference>
<dbReference type="FunFam" id="1.10.600.10:FF:000001">
    <property type="entry name" value="Geranylgeranyl diphosphate synthase"/>
    <property type="match status" value="1"/>
</dbReference>
<dbReference type="InterPro" id="IPR008949">
    <property type="entry name" value="Isoprenoid_synthase_dom_sf"/>
</dbReference>
<dbReference type="CDD" id="cd00685">
    <property type="entry name" value="Trans_IPPS_HT"/>
    <property type="match status" value="1"/>
</dbReference>
<dbReference type="SUPFAM" id="SSF48576">
    <property type="entry name" value="Terpenoid synthases"/>
    <property type="match status" value="1"/>
</dbReference>
<dbReference type="Proteomes" id="UP000530660">
    <property type="component" value="Unassembled WGS sequence"/>
</dbReference>
<evidence type="ECO:0000256" key="4">
    <source>
        <dbReference type="ARBA" id="ARBA00022723"/>
    </source>
</evidence>
<comment type="similarity">
    <text evidence="2 7">Belongs to the FPP/GGPP synthase family.</text>
</comment>